<organism evidence="1 2">
    <name type="scientific">Ixodes persulcatus</name>
    <name type="common">Taiga tick</name>
    <dbReference type="NCBI Taxonomy" id="34615"/>
    <lineage>
        <taxon>Eukaryota</taxon>
        <taxon>Metazoa</taxon>
        <taxon>Ecdysozoa</taxon>
        <taxon>Arthropoda</taxon>
        <taxon>Chelicerata</taxon>
        <taxon>Arachnida</taxon>
        <taxon>Acari</taxon>
        <taxon>Parasitiformes</taxon>
        <taxon>Ixodida</taxon>
        <taxon>Ixodoidea</taxon>
        <taxon>Ixodidae</taxon>
        <taxon>Ixodinae</taxon>
        <taxon>Ixodes</taxon>
    </lineage>
</organism>
<gene>
    <name evidence="1" type="ORF">HPB47_023381</name>
</gene>
<evidence type="ECO:0000313" key="2">
    <source>
        <dbReference type="Proteomes" id="UP000805193"/>
    </source>
</evidence>
<evidence type="ECO:0000313" key="1">
    <source>
        <dbReference type="EMBL" id="KAG0429685.1"/>
    </source>
</evidence>
<keyword evidence="2" id="KW-1185">Reference proteome</keyword>
<accession>A0AC60Q9E9</accession>
<dbReference type="EMBL" id="JABSTQ010009389">
    <property type="protein sequence ID" value="KAG0429685.1"/>
    <property type="molecule type" value="Genomic_DNA"/>
</dbReference>
<sequence>NGTRGNDKPAPSKQTDVPGISSLTDGICSEPGLTPGSPRFAPRRDPWPARPADVHDHTETFLAPHYGIPECGDAEKSGTERAADEIRGDPGKRITTLAGRHRNARGPRSVVAVLQGETQRNKRTAEPPRQQTSDPDMDRSKGYELAGPVAINRDGKEANAYKNVPDTTLMSSLREMILALGVVHVEPNNTDDNNVGFPVTSQTTLEAETR</sequence>
<feature type="non-terminal residue" evidence="1">
    <location>
        <position position="210"/>
    </location>
</feature>
<feature type="non-terminal residue" evidence="1">
    <location>
        <position position="1"/>
    </location>
</feature>
<name>A0AC60Q9E9_IXOPE</name>
<reference evidence="1 2" key="1">
    <citation type="journal article" date="2020" name="Cell">
        <title>Large-Scale Comparative Analyses of Tick Genomes Elucidate Their Genetic Diversity and Vector Capacities.</title>
        <authorList>
            <consortium name="Tick Genome and Microbiome Consortium (TIGMIC)"/>
            <person name="Jia N."/>
            <person name="Wang J."/>
            <person name="Shi W."/>
            <person name="Du L."/>
            <person name="Sun Y."/>
            <person name="Zhan W."/>
            <person name="Jiang J.F."/>
            <person name="Wang Q."/>
            <person name="Zhang B."/>
            <person name="Ji P."/>
            <person name="Bell-Sakyi L."/>
            <person name="Cui X.M."/>
            <person name="Yuan T.T."/>
            <person name="Jiang B.G."/>
            <person name="Yang W.F."/>
            <person name="Lam T.T."/>
            <person name="Chang Q.C."/>
            <person name="Ding S.J."/>
            <person name="Wang X.J."/>
            <person name="Zhu J.G."/>
            <person name="Ruan X.D."/>
            <person name="Zhao L."/>
            <person name="Wei J.T."/>
            <person name="Ye R.Z."/>
            <person name="Que T.C."/>
            <person name="Du C.H."/>
            <person name="Zhou Y.H."/>
            <person name="Cheng J.X."/>
            <person name="Dai P.F."/>
            <person name="Guo W.B."/>
            <person name="Han X.H."/>
            <person name="Huang E.J."/>
            <person name="Li L.F."/>
            <person name="Wei W."/>
            <person name="Gao Y.C."/>
            <person name="Liu J.Z."/>
            <person name="Shao H.Z."/>
            <person name="Wang X."/>
            <person name="Wang C.C."/>
            <person name="Yang T.C."/>
            <person name="Huo Q.B."/>
            <person name="Li W."/>
            <person name="Chen H.Y."/>
            <person name="Chen S.E."/>
            <person name="Zhou L.G."/>
            <person name="Ni X.B."/>
            <person name="Tian J.H."/>
            <person name="Sheng Y."/>
            <person name="Liu T."/>
            <person name="Pan Y.S."/>
            <person name="Xia L.Y."/>
            <person name="Li J."/>
            <person name="Zhao F."/>
            <person name="Cao W.C."/>
        </authorList>
    </citation>
    <scope>NUCLEOTIDE SEQUENCE [LARGE SCALE GENOMIC DNA]</scope>
    <source>
        <strain evidence="1">Iper-2018</strain>
    </source>
</reference>
<proteinExistence type="predicted"/>
<dbReference type="Proteomes" id="UP000805193">
    <property type="component" value="Unassembled WGS sequence"/>
</dbReference>
<protein>
    <submittedName>
        <fullName evidence="1">Uncharacterized protein</fullName>
    </submittedName>
</protein>
<comment type="caution">
    <text evidence="1">The sequence shown here is derived from an EMBL/GenBank/DDBJ whole genome shotgun (WGS) entry which is preliminary data.</text>
</comment>